<dbReference type="NCBIfam" id="NF006701">
    <property type="entry name" value="PRK09247.1"/>
    <property type="match status" value="1"/>
</dbReference>
<evidence type="ECO:0000256" key="3">
    <source>
        <dbReference type="ARBA" id="ARBA00022618"/>
    </source>
</evidence>
<dbReference type="GO" id="GO:0003677">
    <property type="term" value="F:DNA binding"/>
    <property type="evidence" value="ECO:0007669"/>
    <property type="project" value="InterPro"/>
</dbReference>
<dbReference type="Pfam" id="PF01068">
    <property type="entry name" value="DNA_ligase_A_M"/>
    <property type="match status" value="1"/>
</dbReference>
<evidence type="ECO:0000313" key="16">
    <source>
        <dbReference type="Proteomes" id="UP000317238"/>
    </source>
</evidence>
<keyword evidence="7" id="KW-0227">DNA damage</keyword>
<keyword evidence="2 15" id="KW-0436">Ligase</keyword>
<gene>
    <name evidence="15" type="ORF">Pan14r_11920</name>
</gene>
<reference evidence="15 16" key="1">
    <citation type="submission" date="2019-02" db="EMBL/GenBank/DDBJ databases">
        <title>Deep-cultivation of Planctomycetes and their phenomic and genomic characterization uncovers novel biology.</title>
        <authorList>
            <person name="Wiegand S."/>
            <person name="Jogler M."/>
            <person name="Boedeker C."/>
            <person name="Pinto D."/>
            <person name="Vollmers J."/>
            <person name="Rivas-Marin E."/>
            <person name="Kohn T."/>
            <person name="Peeters S.H."/>
            <person name="Heuer A."/>
            <person name="Rast P."/>
            <person name="Oberbeckmann S."/>
            <person name="Bunk B."/>
            <person name="Jeske O."/>
            <person name="Meyerdierks A."/>
            <person name="Storesund J.E."/>
            <person name="Kallscheuer N."/>
            <person name="Luecker S."/>
            <person name="Lage O.M."/>
            <person name="Pohl T."/>
            <person name="Merkel B.J."/>
            <person name="Hornburger P."/>
            <person name="Mueller R.-W."/>
            <person name="Bruemmer F."/>
            <person name="Labrenz M."/>
            <person name="Spormann A.M."/>
            <person name="Op Den Camp H."/>
            <person name="Overmann J."/>
            <person name="Amann R."/>
            <person name="Jetten M.S.M."/>
            <person name="Mascher T."/>
            <person name="Medema M.H."/>
            <person name="Devos D.P."/>
            <person name="Kaster A.-K."/>
            <person name="Ovreas L."/>
            <person name="Rohde M."/>
            <person name="Galperin M.Y."/>
            <person name="Jogler C."/>
        </authorList>
    </citation>
    <scope>NUCLEOTIDE SEQUENCE [LARGE SCALE GENOMIC DNA]</scope>
    <source>
        <strain evidence="15 16">Pan14r</strain>
    </source>
</reference>
<dbReference type="InterPro" id="IPR012309">
    <property type="entry name" value="DNA_ligase_ATP-dep_C"/>
</dbReference>
<evidence type="ECO:0000256" key="9">
    <source>
        <dbReference type="ARBA" id="ARBA00022842"/>
    </source>
</evidence>
<evidence type="ECO:0000256" key="7">
    <source>
        <dbReference type="ARBA" id="ARBA00022763"/>
    </source>
</evidence>
<dbReference type="EMBL" id="SJPL01000001">
    <property type="protein sequence ID" value="TWT68909.1"/>
    <property type="molecule type" value="Genomic_DNA"/>
</dbReference>
<keyword evidence="12" id="KW-0131">Cell cycle</keyword>
<dbReference type="PANTHER" id="PTHR45674:SF13">
    <property type="entry name" value="DNA LIGASE-RELATED"/>
    <property type="match status" value="1"/>
</dbReference>
<evidence type="ECO:0000256" key="2">
    <source>
        <dbReference type="ARBA" id="ARBA00022598"/>
    </source>
</evidence>
<dbReference type="GO" id="GO:0006281">
    <property type="term" value="P:DNA repair"/>
    <property type="evidence" value="ECO:0007669"/>
    <property type="project" value="UniProtKB-KW"/>
</dbReference>
<dbReference type="InterPro" id="IPR012340">
    <property type="entry name" value="NA-bd_OB-fold"/>
</dbReference>
<dbReference type="Gene3D" id="1.10.3260.10">
    <property type="entry name" value="DNA ligase, ATP-dependent, N-terminal domain"/>
    <property type="match status" value="1"/>
</dbReference>
<keyword evidence="5" id="KW-0479">Metal-binding</keyword>
<dbReference type="SUPFAM" id="SSF56091">
    <property type="entry name" value="DNA ligase/mRNA capping enzyme, catalytic domain"/>
    <property type="match status" value="1"/>
</dbReference>
<comment type="caution">
    <text evidence="15">The sequence shown here is derived from an EMBL/GenBank/DDBJ whole genome shotgun (WGS) entry which is preliminary data.</text>
</comment>
<dbReference type="GO" id="GO:0051301">
    <property type="term" value="P:cell division"/>
    <property type="evidence" value="ECO:0007669"/>
    <property type="project" value="UniProtKB-KW"/>
</dbReference>
<dbReference type="CDD" id="cd07897">
    <property type="entry name" value="Adenylation_DNA_ligase_Bac1"/>
    <property type="match status" value="1"/>
</dbReference>
<organism evidence="15 16">
    <name type="scientific">Crateriforma conspicua</name>
    <dbReference type="NCBI Taxonomy" id="2527996"/>
    <lineage>
        <taxon>Bacteria</taxon>
        <taxon>Pseudomonadati</taxon>
        <taxon>Planctomycetota</taxon>
        <taxon>Planctomycetia</taxon>
        <taxon>Planctomycetales</taxon>
        <taxon>Planctomycetaceae</taxon>
        <taxon>Crateriforma</taxon>
    </lineage>
</organism>
<keyword evidence="4" id="KW-0235">DNA replication</keyword>
<keyword evidence="3" id="KW-0132">Cell division</keyword>
<dbReference type="GO" id="GO:0006310">
    <property type="term" value="P:DNA recombination"/>
    <property type="evidence" value="ECO:0007669"/>
    <property type="project" value="UniProtKB-KW"/>
</dbReference>
<evidence type="ECO:0000256" key="13">
    <source>
        <dbReference type="ARBA" id="ARBA00034003"/>
    </source>
</evidence>
<evidence type="ECO:0000256" key="12">
    <source>
        <dbReference type="ARBA" id="ARBA00023306"/>
    </source>
</evidence>
<dbReference type="Pfam" id="PF04675">
    <property type="entry name" value="DNA_ligase_A_N"/>
    <property type="match status" value="1"/>
</dbReference>
<feature type="domain" description="ATP-dependent DNA ligase family profile" evidence="14">
    <location>
        <begin position="307"/>
        <end position="437"/>
    </location>
</feature>
<keyword evidence="16" id="KW-1185">Reference proteome</keyword>
<dbReference type="InterPro" id="IPR012310">
    <property type="entry name" value="DNA_ligase_ATP-dep_cent"/>
</dbReference>
<keyword evidence="10" id="KW-0233">DNA recombination</keyword>
<comment type="catalytic activity">
    <reaction evidence="13">
        <text>ATP + (deoxyribonucleotide)n-3'-hydroxyl + 5'-phospho-(deoxyribonucleotide)m = (deoxyribonucleotide)n+m + AMP + diphosphate.</text>
        <dbReference type="EC" id="6.5.1.1"/>
    </reaction>
</comment>
<dbReference type="NCBIfam" id="TIGR04120">
    <property type="entry name" value="DNA_lig_bact"/>
    <property type="match status" value="1"/>
</dbReference>
<proteinExistence type="predicted"/>
<sequence length="533" mass="60861">MIRFAQLFARLDETTKTNEKIDAIAGYLDTANPADAAWAVYFLSGQRRRRSVPTKLLRQWAGEVADLSDWLVDESYHAVGDLAETISLIVPPGEDLSELTLAQWVSQRLDPLASMDETAQRQAVLRIWDETRMPTRLVAMKLITGAFRVGVSKRLVTRALAKHSGVPVDVVADRLMGQWQPSDEVYRRWTDPTSPDRISSQPYPFCLAHPIDTETDVSTLGPREDYLAEWKWDGIRGQLIRRDGKSFLWSRGEELMENRWPEIESAAQWLPDGTVLDGEILATAADGTVMPFAQLQRRINRKTVGKKLLVEVPVVFHVFDLLEIDGVDLRDQPLQIRRQRLDQTLAQIDHPHLKPTEILTEPSWDDLTTIRQTSRQRRSEGLMLKRIDSKYDVGRVRGTWWKWKVDPFTIDAVLIYAQKGHGKRASLFTDYTFALWNDGELVPFAKAYSGLDDAEIRKVDRFVRDHTDEAFGPVRRVTPTLVMELAFEGLQVSTRHKSGIATRFPRIVRWRHDKGPQDANSLDELKAMMPDGS</sequence>
<dbReference type="GO" id="GO:0003910">
    <property type="term" value="F:DNA ligase (ATP) activity"/>
    <property type="evidence" value="ECO:0007669"/>
    <property type="project" value="UniProtKB-EC"/>
</dbReference>
<dbReference type="InterPro" id="IPR050191">
    <property type="entry name" value="ATP-dep_DNA_ligase"/>
</dbReference>
<dbReference type="InterPro" id="IPR016059">
    <property type="entry name" value="DNA_ligase_ATP-dep_CS"/>
</dbReference>
<dbReference type="GO" id="GO:0046872">
    <property type="term" value="F:metal ion binding"/>
    <property type="evidence" value="ECO:0007669"/>
    <property type="project" value="UniProtKB-KW"/>
</dbReference>
<keyword evidence="9" id="KW-0460">Magnesium</keyword>
<dbReference type="Pfam" id="PF04679">
    <property type="entry name" value="DNA_ligase_A_C"/>
    <property type="match status" value="1"/>
</dbReference>
<dbReference type="RefSeq" id="WP_145298259.1">
    <property type="nucleotide sequence ID" value="NZ_CP036319.1"/>
</dbReference>
<evidence type="ECO:0000256" key="8">
    <source>
        <dbReference type="ARBA" id="ARBA00022840"/>
    </source>
</evidence>
<keyword evidence="6" id="KW-0547">Nucleotide-binding</keyword>
<evidence type="ECO:0000256" key="4">
    <source>
        <dbReference type="ARBA" id="ARBA00022705"/>
    </source>
</evidence>
<evidence type="ECO:0000256" key="6">
    <source>
        <dbReference type="ARBA" id="ARBA00022741"/>
    </source>
</evidence>
<evidence type="ECO:0000256" key="1">
    <source>
        <dbReference type="ARBA" id="ARBA00012727"/>
    </source>
</evidence>
<dbReference type="InterPro" id="IPR012308">
    <property type="entry name" value="DNA_ligase_ATP-dep_N"/>
</dbReference>
<dbReference type="Gene3D" id="2.40.50.140">
    <property type="entry name" value="Nucleic acid-binding proteins"/>
    <property type="match status" value="1"/>
</dbReference>
<keyword evidence="11" id="KW-0234">DNA repair</keyword>
<dbReference type="PANTHER" id="PTHR45674">
    <property type="entry name" value="DNA LIGASE 1/3 FAMILY MEMBER"/>
    <property type="match status" value="1"/>
</dbReference>
<dbReference type="GO" id="GO:0006260">
    <property type="term" value="P:DNA replication"/>
    <property type="evidence" value="ECO:0007669"/>
    <property type="project" value="UniProtKB-KW"/>
</dbReference>
<dbReference type="Proteomes" id="UP000317238">
    <property type="component" value="Unassembled WGS sequence"/>
</dbReference>
<dbReference type="Gene3D" id="3.30.470.30">
    <property type="entry name" value="DNA ligase/mRNA capping enzyme"/>
    <property type="match status" value="1"/>
</dbReference>
<evidence type="ECO:0000259" key="14">
    <source>
        <dbReference type="PROSITE" id="PS50160"/>
    </source>
</evidence>
<keyword evidence="8" id="KW-0067">ATP-binding</keyword>
<dbReference type="InterPro" id="IPR036599">
    <property type="entry name" value="DNA_ligase_N_sf"/>
</dbReference>
<dbReference type="EC" id="6.5.1.1" evidence="1"/>
<dbReference type="SUPFAM" id="SSF117018">
    <property type="entry name" value="ATP-dependent DNA ligase DNA-binding domain"/>
    <property type="match status" value="1"/>
</dbReference>
<evidence type="ECO:0000313" key="15">
    <source>
        <dbReference type="EMBL" id="TWT68909.1"/>
    </source>
</evidence>
<evidence type="ECO:0000256" key="5">
    <source>
        <dbReference type="ARBA" id="ARBA00022723"/>
    </source>
</evidence>
<accession>A0A5C5Y267</accession>
<evidence type="ECO:0000256" key="11">
    <source>
        <dbReference type="ARBA" id="ARBA00023204"/>
    </source>
</evidence>
<dbReference type="GO" id="GO:0005524">
    <property type="term" value="F:ATP binding"/>
    <property type="evidence" value="ECO:0007669"/>
    <property type="project" value="UniProtKB-KW"/>
</dbReference>
<dbReference type="OrthoDB" id="9767858at2"/>
<protein>
    <recommendedName>
        <fullName evidence="1">DNA ligase (ATP)</fullName>
        <ecNumber evidence="1">6.5.1.1</ecNumber>
    </recommendedName>
</protein>
<dbReference type="PROSITE" id="PS00697">
    <property type="entry name" value="DNA_LIGASE_A1"/>
    <property type="match status" value="1"/>
</dbReference>
<evidence type="ECO:0000256" key="10">
    <source>
        <dbReference type="ARBA" id="ARBA00023172"/>
    </source>
</evidence>
<dbReference type="AlphaFoldDB" id="A0A5C5Y267"/>
<dbReference type="PROSITE" id="PS50160">
    <property type="entry name" value="DNA_LIGASE_A3"/>
    <property type="match status" value="1"/>
</dbReference>
<dbReference type="CDD" id="cd07972">
    <property type="entry name" value="OBF_DNA_ligase_Arch_LigB"/>
    <property type="match status" value="1"/>
</dbReference>
<dbReference type="InterPro" id="IPR026333">
    <property type="entry name" value="ATP_dep_DNA_lig_pp_1105_fam"/>
</dbReference>
<name>A0A5C5Y267_9PLAN</name>
<dbReference type="SUPFAM" id="SSF50249">
    <property type="entry name" value="Nucleic acid-binding proteins"/>
    <property type="match status" value="1"/>
</dbReference>